<evidence type="ECO:0000313" key="2">
    <source>
        <dbReference type="EMBL" id="EOY09873.1"/>
    </source>
</evidence>
<dbReference type="SUPFAM" id="SSF53098">
    <property type="entry name" value="Ribonuclease H-like"/>
    <property type="match status" value="1"/>
</dbReference>
<name>A0A061EYY3_THECC</name>
<keyword evidence="3" id="KW-1185">Reference proteome</keyword>
<dbReference type="InterPro" id="IPR036397">
    <property type="entry name" value="RNaseH_sf"/>
</dbReference>
<dbReference type="Proteomes" id="UP000026915">
    <property type="component" value="Chromosome 5"/>
</dbReference>
<dbReference type="PANTHER" id="PTHR33033:SF121">
    <property type="entry name" value="POLYNUCLEOTIDYL TRANSFERASE, RIBONUCLEASE H-LIKE SUPERFAMILY PROTEIN"/>
    <property type="match status" value="1"/>
</dbReference>
<dbReference type="InterPro" id="IPR002156">
    <property type="entry name" value="RNaseH_domain"/>
</dbReference>
<dbReference type="InParanoid" id="A0A061EYY3"/>
<proteinExistence type="predicted"/>
<dbReference type="CDD" id="cd06222">
    <property type="entry name" value="RNase_H_like"/>
    <property type="match status" value="1"/>
</dbReference>
<protein>
    <recommendedName>
        <fullName evidence="1">RNase H type-1 domain-containing protein</fullName>
    </recommendedName>
</protein>
<dbReference type="HOGENOM" id="CLU_000680_21_2_1"/>
<dbReference type="GO" id="GO:0004523">
    <property type="term" value="F:RNA-DNA hybrid ribonuclease activity"/>
    <property type="evidence" value="ECO:0007669"/>
    <property type="project" value="InterPro"/>
</dbReference>
<reference evidence="2 3" key="1">
    <citation type="journal article" date="2013" name="Genome Biol.">
        <title>The genome sequence of the most widely cultivated cacao type and its use to identify candidate genes regulating pod color.</title>
        <authorList>
            <person name="Motamayor J.C."/>
            <person name="Mockaitis K."/>
            <person name="Schmutz J."/>
            <person name="Haiminen N."/>
            <person name="Iii D.L."/>
            <person name="Cornejo O."/>
            <person name="Findley S.D."/>
            <person name="Zheng P."/>
            <person name="Utro F."/>
            <person name="Royaert S."/>
            <person name="Saski C."/>
            <person name="Jenkins J."/>
            <person name="Podicheti R."/>
            <person name="Zhao M."/>
            <person name="Scheffler B.E."/>
            <person name="Stack J.C."/>
            <person name="Feltus F.A."/>
            <person name="Mustiga G.M."/>
            <person name="Amores F."/>
            <person name="Phillips W."/>
            <person name="Marelli J.P."/>
            <person name="May G.D."/>
            <person name="Shapiro H."/>
            <person name="Ma J."/>
            <person name="Bustamante C.D."/>
            <person name="Schnell R.J."/>
            <person name="Main D."/>
            <person name="Gilbert D."/>
            <person name="Parida L."/>
            <person name="Kuhn D.N."/>
        </authorList>
    </citation>
    <scope>NUCLEOTIDE SEQUENCE [LARGE SCALE GENOMIC DNA]</scope>
    <source>
        <strain evidence="3">cv. Matina 1-6</strain>
    </source>
</reference>
<dbReference type="InterPro" id="IPR044730">
    <property type="entry name" value="RNase_H-like_dom_plant"/>
</dbReference>
<feature type="domain" description="RNase H type-1" evidence="1">
    <location>
        <begin position="138"/>
        <end position="197"/>
    </location>
</feature>
<evidence type="ECO:0000259" key="1">
    <source>
        <dbReference type="Pfam" id="PF13456"/>
    </source>
</evidence>
<evidence type="ECO:0000313" key="3">
    <source>
        <dbReference type="Proteomes" id="UP000026915"/>
    </source>
</evidence>
<dbReference type="GO" id="GO:0003676">
    <property type="term" value="F:nucleic acid binding"/>
    <property type="evidence" value="ECO:0007669"/>
    <property type="project" value="InterPro"/>
</dbReference>
<organism evidence="2 3">
    <name type="scientific">Theobroma cacao</name>
    <name type="common">Cacao</name>
    <name type="synonym">Cocoa</name>
    <dbReference type="NCBI Taxonomy" id="3641"/>
    <lineage>
        <taxon>Eukaryota</taxon>
        <taxon>Viridiplantae</taxon>
        <taxon>Streptophyta</taxon>
        <taxon>Embryophyta</taxon>
        <taxon>Tracheophyta</taxon>
        <taxon>Spermatophyta</taxon>
        <taxon>Magnoliopsida</taxon>
        <taxon>eudicotyledons</taxon>
        <taxon>Gunneridae</taxon>
        <taxon>Pentapetalae</taxon>
        <taxon>rosids</taxon>
        <taxon>malvids</taxon>
        <taxon>Malvales</taxon>
        <taxon>Malvaceae</taxon>
        <taxon>Byttnerioideae</taxon>
        <taxon>Theobroma</taxon>
    </lineage>
</organism>
<dbReference type="Pfam" id="PF13456">
    <property type="entry name" value="RVT_3"/>
    <property type="match status" value="1"/>
</dbReference>
<sequence>MPNDSATLFNSWNAVAIKEGEISIWKMAFYTVVWSLWLFRNEIVFNGKHWDQDQLFELIKLQVASWAKAKWPFLQNSELDIYRTPKAEVHIKKQKQDRLEMRWKEPEEGKMKFNVDGAANGCPGEAGIASRWRSTHIMVVESDSKNAVQWINEPKKAPWRMRKWIFHIEMLKRKMVQWEVQHVSREANQQADNLAKSGIGRVQDLLNVLGEATNIND</sequence>
<dbReference type="EMBL" id="CM001883">
    <property type="protein sequence ID" value="EOY09873.1"/>
    <property type="molecule type" value="Genomic_DNA"/>
</dbReference>
<dbReference type="InterPro" id="IPR012337">
    <property type="entry name" value="RNaseH-like_sf"/>
</dbReference>
<dbReference type="PANTHER" id="PTHR33033">
    <property type="entry name" value="POLYNUCLEOTIDYL TRANSFERASE, RIBONUCLEASE H-LIKE SUPERFAMILY PROTEIN-RELATED"/>
    <property type="match status" value="1"/>
</dbReference>
<dbReference type="AlphaFoldDB" id="A0A061EYY3"/>
<gene>
    <name evidence="2" type="ORF">TCM_025243</name>
</gene>
<accession>A0A061EYY3</accession>
<dbReference type="Gene3D" id="3.30.420.10">
    <property type="entry name" value="Ribonuclease H-like superfamily/Ribonuclease H"/>
    <property type="match status" value="1"/>
</dbReference>
<dbReference type="Gramene" id="EOY09873">
    <property type="protein sequence ID" value="EOY09873"/>
    <property type="gene ID" value="TCM_025243"/>
</dbReference>